<comment type="similarity">
    <text evidence="1 2">Belongs to the UPF0149 family.</text>
</comment>
<dbReference type="AlphaFoldDB" id="Z9JMZ4"/>
<dbReference type="PANTHER" id="PTHR37528">
    <property type="entry name" value="UPF0149 PROTEIN YGFB"/>
    <property type="match status" value="1"/>
</dbReference>
<keyword evidence="6" id="KW-1185">Reference proteome</keyword>
<evidence type="ECO:0000313" key="6">
    <source>
        <dbReference type="Proteomes" id="UP001430701"/>
    </source>
</evidence>
<reference evidence="4" key="2">
    <citation type="submission" date="2021-11" db="EMBL/GenBank/DDBJ databases">
        <title>Genome sequence of Xylella taiwanensis PLS432.</title>
        <authorList>
            <person name="Weng L.-W."/>
            <person name="Su C.-C."/>
            <person name="Tsai C.-W."/>
            <person name="Kuo C.-H."/>
        </authorList>
    </citation>
    <scope>NUCLEOTIDE SEQUENCE</scope>
    <source>
        <strain evidence="4">PLS432</strain>
    </source>
</reference>
<dbReference type="NCBIfam" id="NF003405">
    <property type="entry name" value="PRK04758.1"/>
    <property type="match status" value="1"/>
</dbReference>
<dbReference type="InterPro" id="IPR036255">
    <property type="entry name" value="YgfB-like_sf"/>
</dbReference>
<accession>Z9JMZ4</accession>
<dbReference type="Pfam" id="PF03695">
    <property type="entry name" value="UPF0149"/>
    <property type="match status" value="1"/>
</dbReference>
<evidence type="ECO:0000256" key="2">
    <source>
        <dbReference type="HAMAP-Rule" id="MF_00346"/>
    </source>
</evidence>
<protein>
    <recommendedName>
        <fullName evidence="2">UPF0149 protein AF72_01135</fullName>
    </recommendedName>
</protein>
<dbReference type="HAMAP" id="MF_00346">
    <property type="entry name" value="UPF0149"/>
    <property type="match status" value="1"/>
</dbReference>
<dbReference type="InterPro" id="IPR011978">
    <property type="entry name" value="YgfB-like"/>
</dbReference>
<dbReference type="KEGG" id="xtw:AB672_05175"/>
<evidence type="ECO:0000313" key="4">
    <source>
        <dbReference type="EMBL" id="MCD8473780.1"/>
    </source>
</evidence>
<dbReference type="Gene3D" id="1.20.120.740">
    <property type="entry name" value="YgfB uncharacterised protein family UPF0149, PF03695"/>
    <property type="match status" value="1"/>
</dbReference>
<dbReference type="Proteomes" id="UP000020406">
    <property type="component" value="Unassembled WGS sequence"/>
</dbReference>
<dbReference type="eggNOG" id="COG3079">
    <property type="taxonomic scope" value="Bacteria"/>
</dbReference>
<dbReference type="GeneID" id="68900675"/>
<name>Z9JMZ4_9GAMM</name>
<dbReference type="PANTHER" id="PTHR37528:SF1">
    <property type="entry name" value="UPF0149 PROTEIN YGFB"/>
    <property type="match status" value="1"/>
</dbReference>
<dbReference type="STRING" id="1444770.AF72_01135"/>
<dbReference type="EMBL" id="JAJPPU010000002">
    <property type="protein sequence ID" value="MCD8473780.1"/>
    <property type="molecule type" value="Genomic_DNA"/>
</dbReference>
<evidence type="ECO:0000313" key="5">
    <source>
        <dbReference type="Proteomes" id="UP000020406"/>
    </source>
</evidence>
<comment type="caution">
    <text evidence="3">The sequence shown here is derived from an EMBL/GenBank/DDBJ whole genome shotgun (WGS) entry which is preliminary data.</text>
</comment>
<sequence length="180" mass="19234">MHLPEVIAVQQESRQLGLSATATELHGSLSGLLAGGGGNGPDWLALILANAEAPIPAKGSALERLYQVTVLQLEDPDFAFELLLTDDGATLAARADALFDWCRAFLGGFGLAAQSRSVLSEEGDEVLRDLAKLAQASVEDFDVTEEEDGALEELEEFVRVAVMLLHGDCVIGPRFSQRLN</sequence>
<proteinExistence type="inferred from homology"/>
<evidence type="ECO:0000313" key="3">
    <source>
        <dbReference type="EMBL" id="EWS79112.1"/>
    </source>
</evidence>
<dbReference type="GO" id="GO:0005829">
    <property type="term" value="C:cytosol"/>
    <property type="evidence" value="ECO:0007669"/>
    <property type="project" value="TreeGrafter"/>
</dbReference>
<dbReference type="SUPFAM" id="SSF101327">
    <property type="entry name" value="YgfB-like"/>
    <property type="match status" value="1"/>
</dbReference>
<dbReference type="Proteomes" id="UP001430701">
    <property type="component" value="Unassembled WGS sequence"/>
</dbReference>
<dbReference type="EMBL" id="JDSQ01000002">
    <property type="protein sequence ID" value="EWS79112.1"/>
    <property type="molecule type" value="Genomic_DNA"/>
</dbReference>
<dbReference type="OrthoDB" id="9783391at2"/>
<dbReference type="PATRIC" id="fig|1444770.3.peg.271"/>
<reference evidence="3 5" key="1">
    <citation type="journal article" date="2014" name="Genome Announc.">
        <title>Draft Genome Sequence of Xylella fastidiosa Pear Leaf Scorch Strain in Taiwan.</title>
        <authorList>
            <person name="Su C.C."/>
            <person name="Deng W.L."/>
            <person name="Jan F.J."/>
            <person name="Chang C.J."/>
            <person name="Huang H."/>
            <person name="Chen J."/>
        </authorList>
    </citation>
    <scope>NUCLEOTIDE SEQUENCE [LARGE SCALE GENOMIC DNA]</scope>
    <source>
        <strain evidence="3 5">PLS229</strain>
    </source>
</reference>
<gene>
    <name evidence="3" type="ORF">AF72_01135</name>
    <name evidence="4" type="ORF">LPH55_10015</name>
</gene>
<dbReference type="RefSeq" id="WP_038269978.1">
    <property type="nucleotide sequence ID" value="NZ_CP053627.1"/>
</dbReference>
<organism evidence="3 5">
    <name type="scientific">Xylella taiwanensis</name>
    <dbReference type="NCBI Taxonomy" id="1444770"/>
    <lineage>
        <taxon>Bacteria</taxon>
        <taxon>Pseudomonadati</taxon>
        <taxon>Pseudomonadota</taxon>
        <taxon>Gammaproteobacteria</taxon>
        <taxon>Lysobacterales</taxon>
        <taxon>Lysobacteraceae</taxon>
        <taxon>Xylella</taxon>
    </lineage>
</organism>
<evidence type="ECO:0000256" key="1">
    <source>
        <dbReference type="ARBA" id="ARBA00038308"/>
    </source>
</evidence>